<organism evidence="1 2">
    <name type="scientific">Lentinus tigrinus ALCF2SS1-6</name>
    <dbReference type="NCBI Taxonomy" id="1328759"/>
    <lineage>
        <taxon>Eukaryota</taxon>
        <taxon>Fungi</taxon>
        <taxon>Dikarya</taxon>
        <taxon>Basidiomycota</taxon>
        <taxon>Agaricomycotina</taxon>
        <taxon>Agaricomycetes</taxon>
        <taxon>Polyporales</taxon>
        <taxon>Polyporaceae</taxon>
        <taxon>Lentinus</taxon>
    </lineage>
</organism>
<evidence type="ECO:0008006" key="3">
    <source>
        <dbReference type="Google" id="ProtNLM"/>
    </source>
</evidence>
<dbReference type="Gene3D" id="3.30.710.10">
    <property type="entry name" value="Potassium Channel Kv1.1, Chain A"/>
    <property type="match status" value="1"/>
</dbReference>
<reference evidence="1" key="1">
    <citation type="journal article" date="2018" name="Genome Biol. Evol.">
        <title>Genomics and development of Lentinus tigrinus, a white-rot wood-decaying mushroom with dimorphic fruiting bodies.</title>
        <authorList>
            <person name="Wu B."/>
            <person name="Xu Z."/>
            <person name="Knudson A."/>
            <person name="Carlson A."/>
            <person name="Chen N."/>
            <person name="Kovaka S."/>
            <person name="LaButti K."/>
            <person name="Lipzen A."/>
            <person name="Pennachio C."/>
            <person name="Riley R."/>
            <person name="Schakwitz W."/>
            <person name="Umezawa K."/>
            <person name="Ohm R.A."/>
            <person name="Grigoriev I.V."/>
            <person name="Nagy L.G."/>
            <person name="Gibbons J."/>
            <person name="Hibbett D."/>
        </authorList>
    </citation>
    <scope>NUCLEOTIDE SEQUENCE [LARGE SCALE GENOMIC DNA]</scope>
    <source>
        <strain evidence="1">ALCF2SS1-6</strain>
    </source>
</reference>
<protein>
    <recommendedName>
        <fullName evidence="3">BTB domain-containing protein</fullName>
    </recommendedName>
</protein>
<keyword evidence="2" id="KW-1185">Reference proteome</keyword>
<accession>A0A5C2RYB6</accession>
<proteinExistence type="predicted"/>
<dbReference type="SUPFAM" id="SSF54695">
    <property type="entry name" value="POZ domain"/>
    <property type="match status" value="1"/>
</dbReference>
<dbReference type="InterPro" id="IPR011333">
    <property type="entry name" value="SKP1/BTB/POZ_sf"/>
</dbReference>
<dbReference type="Proteomes" id="UP000313359">
    <property type="component" value="Unassembled WGS sequence"/>
</dbReference>
<dbReference type="EMBL" id="ML122291">
    <property type="protein sequence ID" value="RPD56040.1"/>
    <property type="molecule type" value="Genomic_DNA"/>
</dbReference>
<sequence>MTILSQQSQNRFQGKGLDTVVRDTTFYSDHVVFQVEKRLFKVPRRRFEEESDIFRDMFALPASGNNIEGTSDECPLLLEGIAECDFRALLHAMFTPQYRLSGEESKNLTSDGWTSVLKLATMWNFTALRAIAIDNLTILLRTDPVQWISLARTYDVREWLMPALLALARRSQPLQLHEAEVLGIATVVKMAEVRENLNYYQRFTGVGLKPWRPCGP</sequence>
<evidence type="ECO:0000313" key="1">
    <source>
        <dbReference type="EMBL" id="RPD56040.1"/>
    </source>
</evidence>
<dbReference type="AlphaFoldDB" id="A0A5C2RYB6"/>
<name>A0A5C2RYB6_9APHY</name>
<dbReference type="OrthoDB" id="3199068at2759"/>
<gene>
    <name evidence="1" type="ORF">L227DRAFT_656560</name>
</gene>
<evidence type="ECO:0000313" key="2">
    <source>
        <dbReference type="Proteomes" id="UP000313359"/>
    </source>
</evidence>
<dbReference type="STRING" id="1328759.A0A5C2RYB6"/>